<evidence type="ECO:0000313" key="1">
    <source>
        <dbReference type="EMBL" id="KAI0060442.1"/>
    </source>
</evidence>
<gene>
    <name evidence="1" type="ORF">BV25DRAFT_962925</name>
</gene>
<dbReference type="Proteomes" id="UP000814140">
    <property type="component" value="Unassembled WGS sequence"/>
</dbReference>
<keyword evidence="2" id="KW-1185">Reference proteome</keyword>
<name>A0ACB8SW77_9AGAM</name>
<proteinExistence type="predicted"/>
<sequence length="86" mass="9496">MQLHLAIYTRPGAPGQHADMAWQRLCIFMLYSRARTTPQSALYLGPGCHPSDMASLNLIALSLLILCITQLPVVRLLYTSNGTILI</sequence>
<reference evidence="1" key="2">
    <citation type="journal article" date="2022" name="New Phytol.">
        <title>Evolutionary transition to the ectomycorrhizal habit in the genomes of a hyperdiverse lineage of mushroom-forming fungi.</title>
        <authorList>
            <person name="Looney B."/>
            <person name="Miyauchi S."/>
            <person name="Morin E."/>
            <person name="Drula E."/>
            <person name="Courty P.E."/>
            <person name="Kohler A."/>
            <person name="Kuo A."/>
            <person name="LaButti K."/>
            <person name="Pangilinan J."/>
            <person name="Lipzen A."/>
            <person name="Riley R."/>
            <person name="Andreopoulos W."/>
            <person name="He G."/>
            <person name="Johnson J."/>
            <person name="Nolan M."/>
            <person name="Tritt A."/>
            <person name="Barry K.W."/>
            <person name="Grigoriev I.V."/>
            <person name="Nagy L.G."/>
            <person name="Hibbett D."/>
            <person name="Henrissat B."/>
            <person name="Matheny P.B."/>
            <person name="Labbe J."/>
            <person name="Martin F.M."/>
        </authorList>
    </citation>
    <scope>NUCLEOTIDE SEQUENCE</scope>
    <source>
        <strain evidence="1">HHB10654</strain>
    </source>
</reference>
<reference evidence="1" key="1">
    <citation type="submission" date="2021-03" db="EMBL/GenBank/DDBJ databases">
        <authorList>
            <consortium name="DOE Joint Genome Institute"/>
            <person name="Ahrendt S."/>
            <person name="Looney B.P."/>
            <person name="Miyauchi S."/>
            <person name="Morin E."/>
            <person name="Drula E."/>
            <person name="Courty P.E."/>
            <person name="Chicoki N."/>
            <person name="Fauchery L."/>
            <person name="Kohler A."/>
            <person name="Kuo A."/>
            <person name="Labutti K."/>
            <person name="Pangilinan J."/>
            <person name="Lipzen A."/>
            <person name="Riley R."/>
            <person name="Andreopoulos W."/>
            <person name="He G."/>
            <person name="Johnson J."/>
            <person name="Barry K.W."/>
            <person name="Grigoriev I.V."/>
            <person name="Nagy L."/>
            <person name="Hibbett D."/>
            <person name="Henrissat B."/>
            <person name="Matheny P.B."/>
            <person name="Labbe J."/>
            <person name="Martin F."/>
        </authorList>
    </citation>
    <scope>NUCLEOTIDE SEQUENCE</scope>
    <source>
        <strain evidence="1">HHB10654</strain>
    </source>
</reference>
<evidence type="ECO:0000313" key="2">
    <source>
        <dbReference type="Proteomes" id="UP000814140"/>
    </source>
</evidence>
<accession>A0ACB8SW77</accession>
<comment type="caution">
    <text evidence="1">The sequence shown here is derived from an EMBL/GenBank/DDBJ whole genome shotgun (WGS) entry which is preliminary data.</text>
</comment>
<dbReference type="EMBL" id="MU277219">
    <property type="protein sequence ID" value="KAI0060442.1"/>
    <property type="molecule type" value="Genomic_DNA"/>
</dbReference>
<organism evidence="1 2">
    <name type="scientific">Artomyces pyxidatus</name>
    <dbReference type="NCBI Taxonomy" id="48021"/>
    <lineage>
        <taxon>Eukaryota</taxon>
        <taxon>Fungi</taxon>
        <taxon>Dikarya</taxon>
        <taxon>Basidiomycota</taxon>
        <taxon>Agaricomycotina</taxon>
        <taxon>Agaricomycetes</taxon>
        <taxon>Russulales</taxon>
        <taxon>Auriscalpiaceae</taxon>
        <taxon>Artomyces</taxon>
    </lineage>
</organism>
<protein>
    <submittedName>
        <fullName evidence="1">Uncharacterized protein</fullName>
    </submittedName>
</protein>